<dbReference type="EMBL" id="JAKJXP020000033">
    <property type="protein sequence ID" value="KAK7752933.1"/>
    <property type="molecule type" value="Genomic_DNA"/>
</dbReference>
<evidence type="ECO:0000313" key="2">
    <source>
        <dbReference type="Proteomes" id="UP001320420"/>
    </source>
</evidence>
<reference evidence="1 2" key="1">
    <citation type="submission" date="2024-02" db="EMBL/GenBank/DDBJ databases">
        <title>De novo assembly and annotation of 12 fungi associated with fruit tree decline syndrome in Ontario, Canada.</title>
        <authorList>
            <person name="Sulman M."/>
            <person name="Ellouze W."/>
            <person name="Ilyukhin E."/>
        </authorList>
    </citation>
    <scope>NUCLEOTIDE SEQUENCE [LARGE SCALE GENOMIC DNA]</scope>
    <source>
        <strain evidence="1 2">M11/M66-122</strain>
    </source>
</reference>
<keyword evidence="2" id="KW-1185">Reference proteome</keyword>
<dbReference type="Proteomes" id="UP001320420">
    <property type="component" value="Unassembled WGS sequence"/>
</dbReference>
<accession>A0AAN9V3Q9</accession>
<comment type="caution">
    <text evidence="1">The sequence shown here is derived from an EMBL/GenBank/DDBJ whole genome shotgun (WGS) entry which is preliminary data.</text>
</comment>
<dbReference type="AlphaFoldDB" id="A0AAN9V3Q9"/>
<sequence>MVETIPPTPLVLDKMSDYFPSLENYFDLERYDANALEPFHPGIFDDMDPIGDGDFDFDDDMTNYGNLDFSIAEDMPPIGLGSQLDLPDAMASAGHGDVNSNLEMASTRGVVPIGHRTQLDLPGANAVIPEP</sequence>
<proteinExistence type="predicted"/>
<protein>
    <submittedName>
        <fullName evidence="1">Uncharacterized protein</fullName>
    </submittedName>
</protein>
<organism evidence="1 2">
    <name type="scientific">Diatrype stigma</name>
    <dbReference type="NCBI Taxonomy" id="117547"/>
    <lineage>
        <taxon>Eukaryota</taxon>
        <taxon>Fungi</taxon>
        <taxon>Dikarya</taxon>
        <taxon>Ascomycota</taxon>
        <taxon>Pezizomycotina</taxon>
        <taxon>Sordariomycetes</taxon>
        <taxon>Xylariomycetidae</taxon>
        <taxon>Xylariales</taxon>
        <taxon>Diatrypaceae</taxon>
        <taxon>Diatrype</taxon>
    </lineage>
</organism>
<evidence type="ECO:0000313" key="1">
    <source>
        <dbReference type="EMBL" id="KAK7752933.1"/>
    </source>
</evidence>
<name>A0AAN9V3Q9_9PEZI</name>
<gene>
    <name evidence="1" type="ORF">SLS62_005092</name>
</gene>